<dbReference type="GO" id="GO:0006412">
    <property type="term" value="P:translation"/>
    <property type="evidence" value="ECO:0007669"/>
    <property type="project" value="InterPro"/>
</dbReference>
<accession>A0A1U9RRQ7</accession>
<evidence type="ECO:0000313" key="2">
    <source>
        <dbReference type="Proteomes" id="UP000189666"/>
    </source>
</evidence>
<dbReference type="Proteomes" id="UP000189666">
    <property type="component" value="Chromosome"/>
</dbReference>
<dbReference type="GO" id="GO:0005840">
    <property type="term" value="C:ribosome"/>
    <property type="evidence" value="ECO:0007669"/>
    <property type="project" value="UniProtKB-KW"/>
</dbReference>
<name>A0A1U9RRQ7_CARRU</name>
<dbReference type="InterPro" id="IPR019906">
    <property type="entry name" value="Ribosomal_uL6_bac-type"/>
</dbReference>
<protein>
    <submittedName>
        <fullName evidence="1">LSU ribosomal protein L6p (L9e)</fullName>
    </submittedName>
</protein>
<keyword evidence="1" id="KW-0689">Ribosomal protein</keyword>
<dbReference type="RefSeq" id="WP_211118413.1">
    <property type="nucleotide sequence ID" value="NZ_CP019943.1"/>
</dbReference>
<dbReference type="AlphaFoldDB" id="A0A1U9RRQ7"/>
<sequence length="166" mass="19521">MKNIILKKENILIKKGFLFLKNKYFGKIKIPNDIILNVNNNIIYLLSLSYKKQNEISFLKIIKNLLIGISNLWQKTVFFSGIGYKIYIKKNEIYLNLGFSNSKILIIPNYIIIEVSKEKIILKSVYKDKMGIFVNKLLKIKKFNPYKKKGIFLEKPILKKSSKKKQ</sequence>
<evidence type="ECO:0000313" key="1">
    <source>
        <dbReference type="EMBL" id="AQU89576.1"/>
    </source>
</evidence>
<dbReference type="PRINTS" id="PR00059">
    <property type="entry name" value="RIBOSOMALL6"/>
</dbReference>
<proteinExistence type="predicted"/>
<dbReference type="Gene3D" id="3.90.930.12">
    <property type="entry name" value="Ribosomal protein L6, alpha-beta domain"/>
    <property type="match status" value="1"/>
</dbReference>
<dbReference type="EMBL" id="CP019943">
    <property type="protein sequence ID" value="AQU89576.1"/>
    <property type="molecule type" value="Genomic_DNA"/>
</dbReference>
<dbReference type="SUPFAM" id="SSF56053">
    <property type="entry name" value="Ribosomal protein L6"/>
    <property type="match status" value="1"/>
</dbReference>
<dbReference type="GO" id="GO:0003735">
    <property type="term" value="F:structural constituent of ribosome"/>
    <property type="evidence" value="ECO:0007669"/>
    <property type="project" value="InterPro"/>
</dbReference>
<keyword evidence="1" id="KW-0687">Ribonucleoprotein</keyword>
<dbReference type="InterPro" id="IPR036789">
    <property type="entry name" value="Ribosomal_uL6-like_a/b-dom_sf"/>
</dbReference>
<reference evidence="1 2" key="1">
    <citation type="submission" date="2017-02" db="EMBL/GenBank/DDBJ databases">
        <title>Complete Genome of Candidatus Carsonella ruddii strain BC, a Nutritional Endosymbiont of Bactericera cockerelli.</title>
        <authorList>
            <person name="Riley A.B."/>
            <person name="Kim D.H."/>
            <person name="Hansen A.K."/>
        </authorList>
    </citation>
    <scope>NUCLEOTIDE SEQUENCE [LARGE SCALE GENOMIC DNA]</scope>
    <source>
        <strain evidence="1 2">BC</strain>
    </source>
</reference>
<organism evidence="1 2">
    <name type="scientific">Carsonella ruddii</name>
    <dbReference type="NCBI Taxonomy" id="114186"/>
    <lineage>
        <taxon>Bacteria</taxon>
        <taxon>Pseudomonadati</taxon>
        <taxon>Pseudomonadota</taxon>
        <taxon>Gammaproteobacteria</taxon>
        <taxon>Oceanospirillales</taxon>
        <taxon>Halomonadaceae</taxon>
        <taxon>Zymobacter group</taxon>
        <taxon>Candidatus Carsonella</taxon>
    </lineage>
</organism>
<gene>
    <name evidence="1" type="ORF">BW244_0158</name>
</gene>
<dbReference type="GO" id="GO:0019843">
    <property type="term" value="F:rRNA binding"/>
    <property type="evidence" value="ECO:0007669"/>
    <property type="project" value="InterPro"/>
</dbReference>